<dbReference type="Proteomes" id="UP001140206">
    <property type="component" value="Chromosome 1"/>
</dbReference>
<dbReference type="PANTHER" id="PTHR31147">
    <property type="entry name" value="ACYL TRANSFERASE 4"/>
    <property type="match status" value="1"/>
</dbReference>
<sequence length="138" mass="15140">MSYAVTKPSPVLVKPVSSTPTETIPLSSIDRTATMSVFVEFISMFSNGEQPAKRIKEAFAKALVPYYPVAGRIAEPTPGVPVVDCTGEGIWYVEATANCSLEDVNYLERPLMIQRRRCCLGLPLVSSLKIRSSWLRGS</sequence>
<dbReference type="PANTHER" id="PTHR31147:SF2">
    <property type="entry name" value="OS01G0615300 PROTEIN"/>
    <property type="match status" value="1"/>
</dbReference>
<proteinExistence type="inferred from homology"/>
<gene>
    <name evidence="2" type="ORF">LUZ62_033899</name>
</gene>
<dbReference type="Gene3D" id="3.30.559.10">
    <property type="entry name" value="Chloramphenicol acetyltransferase-like domain"/>
    <property type="match status" value="1"/>
</dbReference>
<dbReference type="Pfam" id="PF02458">
    <property type="entry name" value="Transferase"/>
    <property type="match status" value="1"/>
</dbReference>
<name>A0AAV8HZD3_9POAL</name>
<accession>A0AAV8HZD3</accession>
<dbReference type="AlphaFoldDB" id="A0AAV8HZD3"/>
<protein>
    <submittedName>
        <fullName evidence="2">Acyl transferase 1</fullName>
    </submittedName>
</protein>
<organism evidence="2 3">
    <name type="scientific">Rhynchospora pubera</name>
    <dbReference type="NCBI Taxonomy" id="906938"/>
    <lineage>
        <taxon>Eukaryota</taxon>
        <taxon>Viridiplantae</taxon>
        <taxon>Streptophyta</taxon>
        <taxon>Embryophyta</taxon>
        <taxon>Tracheophyta</taxon>
        <taxon>Spermatophyta</taxon>
        <taxon>Magnoliopsida</taxon>
        <taxon>Liliopsida</taxon>
        <taxon>Poales</taxon>
        <taxon>Cyperaceae</taxon>
        <taxon>Cyperoideae</taxon>
        <taxon>Rhynchosporeae</taxon>
        <taxon>Rhynchospora</taxon>
    </lineage>
</organism>
<keyword evidence="3" id="KW-1185">Reference proteome</keyword>
<dbReference type="EMBL" id="JAMFTS010000001">
    <property type="protein sequence ID" value="KAJ4821333.1"/>
    <property type="molecule type" value="Genomic_DNA"/>
</dbReference>
<evidence type="ECO:0000256" key="1">
    <source>
        <dbReference type="ARBA" id="ARBA00009861"/>
    </source>
</evidence>
<reference evidence="2" key="1">
    <citation type="submission" date="2022-08" db="EMBL/GenBank/DDBJ databases">
        <authorList>
            <person name="Marques A."/>
        </authorList>
    </citation>
    <scope>NUCLEOTIDE SEQUENCE</scope>
    <source>
        <strain evidence="2">RhyPub2mFocal</strain>
        <tissue evidence="2">Leaves</tissue>
    </source>
</reference>
<evidence type="ECO:0000313" key="3">
    <source>
        <dbReference type="Proteomes" id="UP001140206"/>
    </source>
</evidence>
<evidence type="ECO:0000313" key="2">
    <source>
        <dbReference type="EMBL" id="KAJ4821333.1"/>
    </source>
</evidence>
<dbReference type="InterPro" id="IPR023213">
    <property type="entry name" value="CAT-like_dom_sf"/>
</dbReference>
<dbReference type="InterPro" id="IPR050898">
    <property type="entry name" value="Plant_acyltransferase"/>
</dbReference>
<comment type="similarity">
    <text evidence="1">Belongs to the plant acyltransferase family.</text>
</comment>
<dbReference type="GO" id="GO:0016740">
    <property type="term" value="F:transferase activity"/>
    <property type="evidence" value="ECO:0007669"/>
    <property type="project" value="UniProtKB-KW"/>
</dbReference>
<keyword evidence="2" id="KW-0808">Transferase</keyword>
<comment type="caution">
    <text evidence="2">The sequence shown here is derived from an EMBL/GenBank/DDBJ whole genome shotgun (WGS) entry which is preliminary data.</text>
</comment>